<dbReference type="PROSITE" id="PS50949">
    <property type="entry name" value="HTH_GNTR"/>
    <property type="match status" value="1"/>
</dbReference>
<evidence type="ECO:0000313" key="6">
    <source>
        <dbReference type="Proteomes" id="UP000295636"/>
    </source>
</evidence>
<keyword evidence="3" id="KW-0804">Transcription</keyword>
<gene>
    <name evidence="5" type="ORF">E1757_18740</name>
</gene>
<organism evidence="5 6">
    <name type="scientific">Paenibacillus piri</name>
    <dbReference type="NCBI Taxonomy" id="2547395"/>
    <lineage>
        <taxon>Bacteria</taxon>
        <taxon>Bacillati</taxon>
        <taxon>Bacillota</taxon>
        <taxon>Bacilli</taxon>
        <taxon>Bacillales</taxon>
        <taxon>Paenibacillaceae</taxon>
        <taxon>Paenibacillus</taxon>
    </lineage>
</organism>
<keyword evidence="6" id="KW-1185">Reference proteome</keyword>
<dbReference type="EMBL" id="SMRT01000009">
    <property type="protein sequence ID" value="TDF95778.1"/>
    <property type="molecule type" value="Genomic_DNA"/>
</dbReference>
<dbReference type="InterPro" id="IPR011711">
    <property type="entry name" value="GntR_C"/>
</dbReference>
<sequence>MKWNNLQPTRQTLGEKAYESIREAIISLEFEPGQMIYENELATSLGVSRTPVREAFRMLLSEELIEILPQKGAKVALISETKVEETRFVRESLESAAFRIAANQWTGGTEPYASIAREIDVLLKQQAEAAGRNDAGAFLQLDESFHRKLLALSGNQTLLTVVNQMRGHLNRLRYLSLRQLNNMEDLTVQHRNIWAAVQANDERRTEELLRRHVSQLPGDMAALKGRFGSYFLP</sequence>
<dbReference type="Pfam" id="PF00392">
    <property type="entry name" value="GntR"/>
    <property type="match status" value="1"/>
</dbReference>
<dbReference type="OrthoDB" id="574518at2"/>
<dbReference type="InterPro" id="IPR008920">
    <property type="entry name" value="TF_FadR/GntR_C"/>
</dbReference>
<dbReference type="GO" id="GO:0003677">
    <property type="term" value="F:DNA binding"/>
    <property type="evidence" value="ECO:0007669"/>
    <property type="project" value="UniProtKB-KW"/>
</dbReference>
<dbReference type="SMART" id="SM00895">
    <property type="entry name" value="FCD"/>
    <property type="match status" value="1"/>
</dbReference>
<keyword evidence="1" id="KW-0805">Transcription regulation</keyword>
<dbReference type="InterPro" id="IPR036390">
    <property type="entry name" value="WH_DNA-bd_sf"/>
</dbReference>
<dbReference type="RefSeq" id="WP_133230888.1">
    <property type="nucleotide sequence ID" value="NZ_SMRT01000009.1"/>
</dbReference>
<proteinExistence type="predicted"/>
<dbReference type="PANTHER" id="PTHR43537">
    <property type="entry name" value="TRANSCRIPTIONAL REGULATOR, GNTR FAMILY"/>
    <property type="match status" value="1"/>
</dbReference>
<keyword evidence="2" id="KW-0238">DNA-binding</keyword>
<dbReference type="InterPro" id="IPR036388">
    <property type="entry name" value="WH-like_DNA-bd_sf"/>
</dbReference>
<dbReference type="Pfam" id="PF07729">
    <property type="entry name" value="FCD"/>
    <property type="match status" value="1"/>
</dbReference>
<dbReference type="Proteomes" id="UP000295636">
    <property type="component" value="Unassembled WGS sequence"/>
</dbReference>
<dbReference type="GO" id="GO:0003700">
    <property type="term" value="F:DNA-binding transcription factor activity"/>
    <property type="evidence" value="ECO:0007669"/>
    <property type="project" value="InterPro"/>
</dbReference>
<dbReference type="CDD" id="cd07377">
    <property type="entry name" value="WHTH_GntR"/>
    <property type="match status" value="1"/>
</dbReference>
<comment type="caution">
    <text evidence="5">The sequence shown here is derived from an EMBL/GenBank/DDBJ whole genome shotgun (WGS) entry which is preliminary data.</text>
</comment>
<evidence type="ECO:0000256" key="3">
    <source>
        <dbReference type="ARBA" id="ARBA00023163"/>
    </source>
</evidence>
<evidence type="ECO:0000256" key="2">
    <source>
        <dbReference type="ARBA" id="ARBA00023125"/>
    </source>
</evidence>
<dbReference type="SMART" id="SM00345">
    <property type="entry name" value="HTH_GNTR"/>
    <property type="match status" value="1"/>
</dbReference>
<evidence type="ECO:0000259" key="4">
    <source>
        <dbReference type="PROSITE" id="PS50949"/>
    </source>
</evidence>
<dbReference type="SUPFAM" id="SSF48008">
    <property type="entry name" value="GntR ligand-binding domain-like"/>
    <property type="match status" value="1"/>
</dbReference>
<dbReference type="PANTHER" id="PTHR43537:SF5">
    <property type="entry name" value="UXU OPERON TRANSCRIPTIONAL REGULATOR"/>
    <property type="match status" value="1"/>
</dbReference>
<dbReference type="PRINTS" id="PR00035">
    <property type="entry name" value="HTHGNTR"/>
</dbReference>
<dbReference type="Gene3D" id="1.20.120.530">
    <property type="entry name" value="GntR ligand-binding domain-like"/>
    <property type="match status" value="1"/>
</dbReference>
<reference evidence="5 6" key="1">
    <citation type="submission" date="2019-03" db="EMBL/GenBank/DDBJ databases">
        <title>This is whole genome sequence of Paenibacillus sp MS74 strain.</title>
        <authorList>
            <person name="Trinh H.N."/>
        </authorList>
    </citation>
    <scope>NUCLEOTIDE SEQUENCE [LARGE SCALE GENOMIC DNA]</scope>
    <source>
        <strain evidence="5 6">MS74</strain>
    </source>
</reference>
<dbReference type="AlphaFoldDB" id="A0A4R5KLR1"/>
<protein>
    <submittedName>
        <fullName evidence="5">GntR family transcriptional regulator</fullName>
    </submittedName>
</protein>
<evidence type="ECO:0000256" key="1">
    <source>
        <dbReference type="ARBA" id="ARBA00023015"/>
    </source>
</evidence>
<dbReference type="Gene3D" id="1.10.10.10">
    <property type="entry name" value="Winged helix-like DNA-binding domain superfamily/Winged helix DNA-binding domain"/>
    <property type="match status" value="1"/>
</dbReference>
<dbReference type="SUPFAM" id="SSF46785">
    <property type="entry name" value="Winged helix' DNA-binding domain"/>
    <property type="match status" value="1"/>
</dbReference>
<evidence type="ECO:0000313" key="5">
    <source>
        <dbReference type="EMBL" id="TDF95778.1"/>
    </source>
</evidence>
<name>A0A4R5KLR1_9BACL</name>
<accession>A0A4R5KLR1</accession>
<feature type="domain" description="HTH gntR-type" evidence="4">
    <location>
        <begin position="11"/>
        <end position="78"/>
    </location>
</feature>
<dbReference type="InterPro" id="IPR000524">
    <property type="entry name" value="Tscrpt_reg_HTH_GntR"/>
</dbReference>